<reference evidence="1 2" key="1">
    <citation type="submission" date="2014-06" db="EMBL/GenBank/DDBJ databases">
        <authorList>
            <person name="Le Roux F."/>
        </authorList>
    </citation>
    <scope>NUCLEOTIDE SEQUENCE [LARGE SCALE GENOMIC DNA]</scope>
    <source>
        <strain evidence="1 2">J5-4</strain>
    </source>
</reference>
<dbReference type="Pfam" id="PF20288">
    <property type="entry name" value="MC2"/>
    <property type="match status" value="1"/>
</dbReference>
<name>A0ABP1WR05_9VIBR</name>
<dbReference type="EMBL" id="CCJX01000055">
    <property type="protein sequence ID" value="CDT07887.1"/>
    <property type="molecule type" value="Genomic_DNA"/>
</dbReference>
<proteinExistence type="predicted"/>
<dbReference type="InterPro" id="IPR046904">
    <property type="entry name" value="ABC-3C_MC2"/>
</dbReference>
<evidence type="ECO:0000313" key="2">
    <source>
        <dbReference type="Proteomes" id="UP000049077"/>
    </source>
</evidence>
<evidence type="ECO:0000313" key="1">
    <source>
        <dbReference type="EMBL" id="CDT07887.1"/>
    </source>
</evidence>
<keyword evidence="2" id="KW-1185">Reference proteome</keyword>
<protein>
    <submittedName>
        <fullName evidence="1">Threonine efflux protein</fullName>
    </submittedName>
</protein>
<dbReference type="Proteomes" id="UP000049077">
    <property type="component" value="Unassembled WGS sequence"/>
</dbReference>
<dbReference type="RefSeq" id="WP_048658381.1">
    <property type="nucleotide sequence ID" value="NZ_CAWMAN010000026.1"/>
</dbReference>
<accession>A0ABP1WR05</accession>
<gene>
    <name evidence="1" type="ORF">VCR4J5_1480012</name>
</gene>
<sequence>MTKNKHLESDYIFNSALETGIRAVCILSVNLSNKFDIHQLLAFDHLVVHTGDIINAPPSLHPANLQRNGELLVRRPLIEDGLALMVHKKLIKKEFTRNGFYYRATELACVFIESLTNRYIEEMSERAKWAIYMYQDSGDKLFSEVFNNAFERWTKEFHLVEKSIEQNWN</sequence>
<organism evidence="1 2">
    <name type="scientific">Vibrio crassostreae</name>
    <dbReference type="NCBI Taxonomy" id="246167"/>
    <lineage>
        <taxon>Bacteria</taxon>
        <taxon>Pseudomonadati</taxon>
        <taxon>Pseudomonadota</taxon>
        <taxon>Gammaproteobacteria</taxon>
        <taxon>Vibrionales</taxon>
        <taxon>Vibrionaceae</taxon>
        <taxon>Vibrio</taxon>
    </lineage>
</organism>
<comment type="caution">
    <text evidence="1">The sequence shown here is derived from an EMBL/GenBank/DDBJ whole genome shotgun (WGS) entry which is preliminary data.</text>
</comment>